<dbReference type="SUPFAM" id="SSF56672">
    <property type="entry name" value="DNA/RNA polymerases"/>
    <property type="match status" value="1"/>
</dbReference>
<keyword evidence="4" id="KW-1185">Reference proteome</keyword>
<organism evidence="3 4">
    <name type="scientific">Austropuccinia psidii MF-1</name>
    <dbReference type="NCBI Taxonomy" id="1389203"/>
    <lineage>
        <taxon>Eukaryota</taxon>
        <taxon>Fungi</taxon>
        <taxon>Dikarya</taxon>
        <taxon>Basidiomycota</taxon>
        <taxon>Pucciniomycotina</taxon>
        <taxon>Pucciniomycetes</taxon>
        <taxon>Pucciniales</taxon>
        <taxon>Sphaerophragmiaceae</taxon>
        <taxon>Austropuccinia</taxon>
    </lineage>
</organism>
<dbReference type="GO" id="GO:0003824">
    <property type="term" value="F:catalytic activity"/>
    <property type="evidence" value="ECO:0007669"/>
    <property type="project" value="UniProtKB-KW"/>
</dbReference>
<protein>
    <recommendedName>
        <fullName evidence="2">Reverse transcriptase/retrotransposon-derived protein RNase H-like domain-containing protein</fullName>
    </recommendedName>
</protein>
<dbReference type="Pfam" id="PF17919">
    <property type="entry name" value="RT_RNaseH_2"/>
    <property type="match status" value="1"/>
</dbReference>
<gene>
    <name evidence="3" type="ORF">O181_010877</name>
</gene>
<dbReference type="OrthoDB" id="3363652at2759"/>
<name>A0A9Q3GLM1_9BASI</name>
<dbReference type="PANTHER" id="PTHR37984:SF5">
    <property type="entry name" value="PROTEIN NYNRIN-LIKE"/>
    <property type="match status" value="1"/>
</dbReference>
<dbReference type="InterPro" id="IPR041577">
    <property type="entry name" value="RT_RNaseH_2"/>
</dbReference>
<dbReference type="InterPro" id="IPR043502">
    <property type="entry name" value="DNA/RNA_pol_sf"/>
</dbReference>
<dbReference type="PANTHER" id="PTHR37984">
    <property type="entry name" value="PROTEIN CBG26694"/>
    <property type="match status" value="1"/>
</dbReference>
<evidence type="ECO:0000256" key="1">
    <source>
        <dbReference type="ARBA" id="ARBA00023268"/>
    </source>
</evidence>
<proteinExistence type="predicted"/>
<dbReference type="AlphaFoldDB" id="A0A9Q3GLM1"/>
<accession>A0A9Q3GLM1</accession>
<dbReference type="Proteomes" id="UP000765509">
    <property type="component" value="Unassembled WGS sequence"/>
</dbReference>
<reference evidence="3" key="1">
    <citation type="submission" date="2021-03" db="EMBL/GenBank/DDBJ databases">
        <title>Draft genome sequence of rust myrtle Austropuccinia psidii MF-1, a brazilian biotype.</title>
        <authorList>
            <person name="Quecine M.C."/>
            <person name="Pachon D.M.R."/>
            <person name="Bonatelli M.L."/>
            <person name="Correr F.H."/>
            <person name="Franceschini L.M."/>
            <person name="Leite T.F."/>
            <person name="Margarido G.R.A."/>
            <person name="Almeida C.A."/>
            <person name="Ferrarezi J.A."/>
            <person name="Labate C.A."/>
        </authorList>
    </citation>
    <scope>NUCLEOTIDE SEQUENCE</scope>
    <source>
        <strain evidence="3">MF-1</strain>
    </source>
</reference>
<evidence type="ECO:0000259" key="2">
    <source>
        <dbReference type="Pfam" id="PF17919"/>
    </source>
</evidence>
<evidence type="ECO:0000313" key="3">
    <source>
        <dbReference type="EMBL" id="MBW0471162.1"/>
    </source>
</evidence>
<dbReference type="EMBL" id="AVOT02002680">
    <property type="protein sequence ID" value="MBW0471162.1"/>
    <property type="molecule type" value="Genomic_DNA"/>
</dbReference>
<dbReference type="InterPro" id="IPR050951">
    <property type="entry name" value="Retrovirus_Pol_polyprotein"/>
</dbReference>
<keyword evidence="1" id="KW-0511">Multifunctional enzyme</keyword>
<dbReference type="Gene3D" id="3.30.70.270">
    <property type="match status" value="1"/>
</dbReference>
<feature type="domain" description="Reverse transcriptase/retrotransposon-derived protein RNase H-like" evidence="2">
    <location>
        <begin position="80"/>
        <end position="169"/>
    </location>
</feature>
<evidence type="ECO:0000313" key="4">
    <source>
        <dbReference type="Proteomes" id="UP000765509"/>
    </source>
</evidence>
<sequence length="169" mass="19188">MSFCIQRTQSPGNVVSGLSLGIEKIKFEVLLKPMTQKKIEIHPLLAFSGYYRKHIKDFSSIAIPLYKLCHKETVFEMTVDRVKAVESQRQVLPTAPIFLIPDSKPSFKLCIDVSGEGMGAAIHQVKIVNKKPVQGKMCFMSRKIKPTEDRYGAFKMECLCLVWSLEKLH</sequence>
<comment type="caution">
    <text evidence="3">The sequence shown here is derived from an EMBL/GenBank/DDBJ whole genome shotgun (WGS) entry which is preliminary data.</text>
</comment>
<dbReference type="InterPro" id="IPR043128">
    <property type="entry name" value="Rev_trsase/Diguanyl_cyclase"/>
</dbReference>